<keyword evidence="5" id="KW-0560">Oxidoreductase</keyword>
<dbReference type="EMBL" id="JBHSGU010000002">
    <property type="protein sequence ID" value="MFC4699445.1"/>
    <property type="molecule type" value="Genomic_DNA"/>
</dbReference>
<name>A0ABV9LV11_9ALTE</name>
<organism evidence="8 9">
    <name type="scientific">Glaciecola siphonariae</name>
    <dbReference type="NCBI Taxonomy" id="521012"/>
    <lineage>
        <taxon>Bacteria</taxon>
        <taxon>Pseudomonadati</taxon>
        <taxon>Pseudomonadota</taxon>
        <taxon>Gammaproteobacteria</taxon>
        <taxon>Alteromonadales</taxon>
        <taxon>Alteromonadaceae</taxon>
        <taxon>Glaciecola</taxon>
    </lineage>
</organism>
<protein>
    <submittedName>
        <fullName evidence="8">GMC oxidoreductase</fullName>
    </submittedName>
</protein>
<accession>A0ABV9LV11</accession>
<dbReference type="InterPro" id="IPR051473">
    <property type="entry name" value="P2Ox-like"/>
</dbReference>
<evidence type="ECO:0000256" key="2">
    <source>
        <dbReference type="ARBA" id="ARBA00010790"/>
    </source>
</evidence>
<sequence>MKSENSQYDAIVIGSGISGGWAAKELSEKGLKTLVLERGEDVQHVKDYSSAMTPPWGFDGRGKVDADTLKDYPIQSKVYAFNEGTKPFWVKDSEHPYTTPDNKPFHWFRGYQVGGRSITWGRQCSRWAEIDFEANAKDGHGIDWPIRYADIAPWYDYVERFIGVSGKKEGLAQLPDGQFLAPMQMNDVELHVKKAMAKKWKDRVLTIGRVANLSEAHKGRGPCQYRNLCARGCPFSAYFSSLSSTLPAAHATGNLTLRANSVVTRITYNEHKNRVSGVEVLDTSTGALHSYTAKLIFVCASTLNSTWLLLNSANSSFPNGLANGSGELGKNLIDQHYRVGASGQIKGFDKSYYYGSRPTGIIVPRFRNLEKQETDYLRGFNYQGWASRADWRRGQSQKGIGADFKDALRTPGDWTMEFLSFGESLPNPNNHVRLNSDKKDVHGLSTLYISAEFGENEKKMRKDMRQSAVDMLEAAGAVNIKPYDHGHAYIPGDCIHEMGTARMGKDKTTSVLNEWNQSHDIPNLFVTDGASMASGSCKNPSVTYMALTARAVDFAVDELKRLNI</sequence>
<dbReference type="SUPFAM" id="SSF51905">
    <property type="entry name" value="FAD/NAD(P)-binding domain"/>
    <property type="match status" value="1"/>
</dbReference>
<evidence type="ECO:0000313" key="8">
    <source>
        <dbReference type="EMBL" id="MFC4699445.1"/>
    </source>
</evidence>
<evidence type="ECO:0000259" key="7">
    <source>
        <dbReference type="Pfam" id="PF05199"/>
    </source>
</evidence>
<dbReference type="Pfam" id="PF00732">
    <property type="entry name" value="GMC_oxred_N"/>
    <property type="match status" value="1"/>
</dbReference>
<evidence type="ECO:0000259" key="6">
    <source>
        <dbReference type="Pfam" id="PF00732"/>
    </source>
</evidence>
<comment type="cofactor">
    <cofactor evidence="1">
        <name>FAD</name>
        <dbReference type="ChEBI" id="CHEBI:57692"/>
    </cofactor>
</comment>
<proteinExistence type="inferred from homology"/>
<evidence type="ECO:0000256" key="1">
    <source>
        <dbReference type="ARBA" id="ARBA00001974"/>
    </source>
</evidence>
<dbReference type="Pfam" id="PF05199">
    <property type="entry name" value="GMC_oxred_C"/>
    <property type="match status" value="1"/>
</dbReference>
<feature type="domain" description="Glucose-methanol-choline oxidoreductase C-terminal" evidence="7">
    <location>
        <begin position="426"/>
        <end position="547"/>
    </location>
</feature>
<reference evidence="9" key="1">
    <citation type="journal article" date="2019" name="Int. J. Syst. Evol. Microbiol.">
        <title>The Global Catalogue of Microorganisms (GCM) 10K type strain sequencing project: providing services to taxonomists for standard genome sequencing and annotation.</title>
        <authorList>
            <consortium name="The Broad Institute Genomics Platform"/>
            <consortium name="The Broad Institute Genome Sequencing Center for Infectious Disease"/>
            <person name="Wu L."/>
            <person name="Ma J."/>
        </authorList>
    </citation>
    <scope>NUCLEOTIDE SEQUENCE [LARGE SCALE GENOMIC DNA]</scope>
    <source>
        <strain evidence="9">KACC 12507</strain>
    </source>
</reference>
<keyword evidence="3" id="KW-0285">Flavoprotein</keyword>
<evidence type="ECO:0000256" key="3">
    <source>
        <dbReference type="ARBA" id="ARBA00022630"/>
    </source>
</evidence>
<dbReference type="Proteomes" id="UP001595897">
    <property type="component" value="Unassembled WGS sequence"/>
</dbReference>
<evidence type="ECO:0000256" key="4">
    <source>
        <dbReference type="ARBA" id="ARBA00022827"/>
    </source>
</evidence>
<dbReference type="RefSeq" id="WP_382406191.1">
    <property type="nucleotide sequence ID" value="NZ_JBHSGU010000002.1"/>
</dbReference>
<comment type="caution">
    <text evidence="8">The sequence shown here is derived from an EMBL/GenBank/DDBJ whole genome shotgun (WGS) entry which is preliminary data.</text>
</comment>
<evidence type="ECO:0000313" key="9">
    <source>
        <dbReference type="Proteomes" id="UP001595897"/>
    </source>
</evidence>
<keyword evidence="4" id="KW-0274">FAD</keyword>
<dbReference type="InterPro" id="IPR007867">
    <property type="entry name" value="GMC_OxRtase_C"/>
</dbReference>
<evidence type="ECO:0000256" key="5">
    <source>
        <dbReference type="ARBA" id="ARBA00023002"/>
    </source>
</evidence>
<dbReference type="SUPFAM" id="SSF54373">
    <property type="entry name" value="FAD-linked reductases, C-terminal domain"/>
    <property type="match status" value="1"/>
</dbReference>
<dbReference type="Gene3D" id="3.50.50.60">
    <property type="entry name" value="FAD/NAD(P)-binding domain"/>
    <property type="match status" value="2"/>
</dbReference>
<dbReference type="InterPro" id="IPR036188">
    <property type="entry name" value="FAD/NAD-bd_sf"/>
</dbReference>
<gene>
    <name evidence="8" type="ORF">ACFO4O_04650</name>
</gene>
<dbReference type="InterPro" id="IPR000172">
    <property type="entry name" value="GMC_OxRdtase_N"/>
</dbReference>
<comment type="similarity">
    <text evidence="2">Belongs to the GMC oxidoreductase family.</text>
</comment>
<dbReference type="PANTHER" id="PTHR42784:SF1">
    <property type="entry name" value="PYRANOSE 2-OXIDASE"/>
    <property type="match status" value="1"/>
</dbReference>
<feature type="domain" description="Glucose-methanol-choline oxidoreductase N-terminal" evidence="6">
    <location>
        <begin position="21"/>
        <end position="335"/>
    </location>
</feature>
<keyword evidence="9" id="KW-1185">Reference proteome</keyword>
<dbReference type="PANTHER" id="PTHR42784">
    <property type="entry name" value="PYRANOSE 2-OXIDASE"/>
    <property type="match status" value="1"/>
</dbReference>